<name>A0A9P9DPX6_9HYPO</name>
<protein>
    <submittedName>
        <fullName evidence="2">Uncharacterized protein</fullName>
    </submittedName>
</protein>
<sequence length="126" mass="14246">MYATPRMLPLLLSPQALSLPGYGNLDGHRPMTGYVNPPGRSTKAARACLGWEEETNNDRPHIASFLLSSRGLRNGPDHWSRSGNGRTKTKARPPVLKGEERRVRISHRETWVLSHGTELRRRARQK</sequence>
<reference evidence="2" key="1">
    <citation type="journal article" date="2021" name="Nat. Commun.">
        <title>Genetic determinants of endophytism in the Arabidopsis root mycobiome.</title>
        <authorList>
            <person name="Mesny F."/>
            <person name="Miyauchi S."/>
            <person name="Thiergart T."/>
            <person name="Pickel B."/>
            <person name="Atanasova L."/>
            <person name="Karlsson M."/>
            <person name="Huettel B."/>
            <person name="Barry K.W."/>
            <person name="Haridas S."/>
            <person name="Chen C."/>
            <person name="Bauer D."/>
            <person name="Andreopoulos W."/>
            <person name="Pangilinan J."/>
            <person name="LaButti K."/>
            <person name="Riley R."/>
            <person name="Lipzen A."/>
            <person name="Clum A."/>
            <person name="Drula E."/>
            <person name="Henrissat B."/>
            <person name="Kohler A."/>
            <person name="Grigoriev I.V."/>
            <person name="Martin F.M."/>
            <person name="Hacquard S."/>
        </authorList>
    </citation>
    <scope>NUCLEOTIDE SEQUENCE</scope>
    <source>
        <strain evidence="2">MPI-CAGE-AT-0147</strain>
    </source>
</reference>
<comment type="caution">
    <text evidence="2">The sequence shown here is derived from an EMBL/GenBank/DDBJ whole genome shotgun (WGS) entry which is preliminary data.</text>
</comment>
<accession>A0A9P9DPX6</accession>
<proteinExistence type="predicted"/>
<evidence type="ECO:0000256" key="1">
    <source>
        <dbReference type="SAM" id="MobiDB-lite"/>
    </source>
</evidence>
<dbReference type="OrthoDB" id="10507151at2759"/>
<organism evidence="2 3">
    <name type="scientific">Dactylonectria macrodidyma</name>
    <dbReference type="NCBI Taxonomy" id="307937"/>
    <lineage>
        <taxon>Eukaryota</taxon>
        <taxon>Fungi</taxon>
        <taxon>Dikarya</taxon>
        <taxon>Ascomycota</taxon>
        <taxon>Pezizomycotina</taxon>
        <taxon>Sordariomycetes</taxon>
        <taxon>Hypocreomycetidae</taxon>
        <taxon>Hypocreales</taxon>
        <taxon>Nectriaceae</taxon>
        <taxon>Dactylonectria</taxon>
    </lineage>
</organism>
<evidence type="ECO:0000313" key="2">
    <source>
        <dbReference type="EMBL" id="KAH7122902.1"/>
    </source>
</evidence>
<gene>
    <name evidence="2" type="ORF">EDB81DRAFT_813206</name>
</gene>
<keyword evidence="3" id="KW-1185">Reference proteome</keyword>
<dbReference type="AlphaFoldDB" id="A0A9P9DPX6"/>
<evidence type="ECO:0000313" key="3">
    <source>
        <dbReference type="Proteomes" id="UP000738349"/>
    </source>
</evidence>
<dbReference type="Proteomes" id="UP000738349">
    <property type="component" value="Unassembled WGS sequence"/>
</dbReference>
<dbReference type="EMBL" id="JAGMUV010000023">
    <property type="protein sequence ID" value="KAH7122902.1"/>
    <property type="molecule type" value="Genomic_DNA"/>
</dbReference>
<feature type="region of interest" description="Disordered" evidence="1">
    <location>
        <begin position="73"/>
        <end position="96"/>
    </location>
</feature>